<dbReference type="PANTHER" id="PTHR30126">
    <property type="entry name" value="HTH-TYPE TRANSCRIPTIONAL REGULATOR"/>
    <property type="match status" value="1"/>
</dbReference>
<evidence type="ECO:0000256" key="1">
    <source>
        <dbReference type="ARBA" id="ARBA00009437"/>
    </source>
</evidence>
<dbReference type="EMBL" id="CP051682">
    <property type="protein sequence ID" value="QJD96067.1"/>
    <property type="molecule type" value="Genomic_DNA"/>
</dbReference>
<dbReference type="GO" id="GO:0000976">
    <property type="term" value="F:transcription cis-regulatory region binding"/>
    <property type="evidence" value="ECO:0007669"/>
    <property type="project" value="TreeGrafter"/>
</dbReference>
<dbReference type="PANTHER" id="PTHR30126:SF39">
    <property type="entry name" value="HTH-TYPE TRANSCRIPTIONAL REGULATOR CYSL"/>
    <property type="match status" value="1"/>
</dbReference>
<dbReference type="Gene3D" id="3.40.190.290">
    <property type="match status" value="1"/>
</dbReference>
<dbReference type="InterPro" id="IPR036390">
    <property type="entry name" value="WH_DNA-bd_sf"/>
</dbReference>
<dbReference type="SUPFAM" id="SSF46785">
    <property type="entry name" value="Winged helix' DNA-binding domain"/>
    <property type="match status" value="1"/>
</dbReference>
<keyword evidence="3" id="KW-0238">DNA-binding</keyword>
<keyword evidence="7" id="KW-1185">Reference proteome</keyword>
<dbReference type="FunFam" id="1.10.10.10:FF:000001">
    <property type="entry name" value="LysR family transcriptional regulator"/>
    <property type="match status" value="1"/>
</dbReference>
<dbReference type="PRINTS" id="PR00039">
    <property type="entry name" value="HTHLYSR"/>
</dbReference>
<evidence type="ECO:0000313" key="7">
    <source>
        <dbReference type="Proteomes" id="UP000503278"/>
    </source>
</evidence>
<name>A0A7L5E114_9SPHI</name>
<dbReference type="InterPro" id="IPR000847">
    <property type="entry name" value="LysR_HTH_N"/>
</dbReference>
<evidence type="ECO:0000256" key="2">
    <source>
        <dbReference type="ARBA" id="ARBA00023015"/>
    </source>
</evidence>
<comment type="similarity">
    <text evidence="1">Belongs to the LysR transcriptional regulatory family.</text>
</comment>
<evidence type="ECO:0000259" key="5">
    <source>
        <dbReference type="PROSITE" id="PS50931"/>
    </source>
</evidence>
<evidence type="ECO:0000313" key="6">
    <source>
        <dbReference type="EMBL" id="QJD96067.1"/>
    </source>
</evidence>
<dbReference type="PROSITE" id="PS50931">
    <property type="entry name" value="HTH_LYSR"/>
    <property type="match status" value="1"/>
</dbReference>
<dbReference type="Proteomes" id="UP000503278">
    <property type="component" value="Chromosome"/>
</dbReference>
<dbReference type="SUPFAM" id="SSF53850">
    <property type="entry name" value="Periplasmic binding protein-like II"/>
    <property type="match status" value="1"/>
</dbReference>
<dbReference type="Pfam" id="PF03466">
    <property type="entry name" value="LysR_substrate"/>
    <property type="match status" value="1"/>
</dbReference>
<keyword evidence="4" id="KW-0804">Transcription</keyword>
<dbReference type="AlphaFoldDB" id="A0A7L5E114"/>
<keyword evidence="2" id="KW-0805">Transcription regulation</keyword>
<reference evidence="6 7" key="1">
    <citation type="submission" date="2020-04" db="EMBL/GenBank/DDBJ databases">
        <title>Genome sequencing of novel species.</title>
        <authorList>
            <person name="Heo J."/>
            <person name="Kim S.-J."/>
            <person name="Kim J.-S."/>
            <person name="Hong S.-B."/>
            <person name="Kwon S.-W."/>
        </authorList>
    </citation>
    <scope>NUCLEOTIDE SEQUENCE [LARGE SCALE GENOMIC DNA]</scope>
    <source>
        <strain evidence="6 7">F39-2</strain>
    </source>
</reference>
<dbReference type="RefSeq" id="WP_169607155.1">
    <property type="nucleotide sequence ID" value="NZ_CP051682.1"/>
</dbReference>
<proteinExistence type="inferred from homology"/>
<dbReference type="Pfam" id="PF00126">
    <property type="entry name" value="HTH_1"/>
    <property type="match status" value="1"/>
</dbReference>
<dbReference type="KEGG" id="mrob:HH214_09360"/>
<evidence type="ECO:0000256" key="3">
    <source>
        <dbReference type="ARBA" id="ARBA00023125"/>
    </source>
</evidence>
<evidence type="ECO:0000256" key="4">
    <source>
        <dbReference type="ARBA" id="ARBA00023163"/>
    </source>
</evidence>
<accession>A0A7L5E114</accession>
<organism evidence="6 7">
    <name type="scientific">Mucilaginibacter robiniae</name>
    <dbReference type="NCBI Taxonomy" id="2728022"/>
    <lineage>
        <taxon>Bacteria</taxon>
        <taxon>Pseudomonadati</taxon>
        <taxon>Bacteroidota</taxon>
        <taxon>Sphingobacteriia</taxon>
        <taxon>Sphingobacteriales</taxon>
        <taxon>Sphingobacteriaceae</taxon>
        <taxon>Mucilaginibacter</taxon>
    </lineage>
</organism>
<sequence>MFDFRLKVFYTIAKRLNFTKAATELFISQPAVTKHIRELEGHFKTSLFERSGNKRIQLTPAGEVLLQYAEKLMSMYAELEFDMNQLVQQHSGLLRIGGSNTVAQYVLPQVLAQFHKKFSGVQVQLVTGNTEQVEQALLNKEIDLGIVEGIHRNAQLRYQEYLQDELVMVCSSSNKTLKAEIIRPEDLMKLPLLMREPGSGTLDVIAHALKPFSIGLADLQVEMQLGGTESIKSYLLGSDCFAFLSVQSILKELRYNELRIIDIKELSIERPFYFIQPHGQLSSLGELFVRFAKAQKP</sequence>
<dbReference type="Gene3D" id="1.10.10.10">
    <property type="entry name" value="Winged helix-like DNA-binding domain superfamily/Winged helix DNA-binding domain"/>
    <property type="match status" value="1"/>
</dbReference>
<dbReference type="GO" id="GO:0003700">
    <property type="term" value="F:DNA-binding transcription factor activity"/>
    <property type="evidence" value="ECO:0007669"/>
    <property type="project" value="InterPro"/>
</dbReference>
<feature type="domain" description="HTH lysR-type" evidence="5">
    <location>
        <begin position="6"/>
        <end position="59"/>
    </location>
</feature>
<dbReference type="InterPro" id="IPR005119">
    <property type="entry name" value="LysR_subst-bd"/>
</dbReference>
<dbReference type="InterPro" id="IPR036388">
    <property type="entry name" value="WH-like_DNA-bd_sf"/>
</dbReference>
<protein>
    <submittedName>
        <fullName evidence="6">LysR family transcriptional regulator</fullName>
    </submittedName>
</protein>
<dbReference type="CDD" id="cd08420">
    <property type="entry name" value="PBP2_CysL_like"/>
    <property type="match status" value="1"/>
</dbReference>
<gene>
    <name evidence="6" type="ORF">HH214_09360</name>
</gene>